<sequence>MKLRLLLWLMALRFRRAIRRNASFRDYLQDNNRTIQFTTERQRVARYLAFRDQTLRSRARELDSADVTLRFASAGIGFRTLWAMATGKDKNAVMRAIQDKELTVEGDPMVLMWFQKSVKYLR</sequence>
<dbReference type="Proteomes" id="UP000626148">
    <property type="component" value="Unassembled WGS sequence"/>
</dbReference>
<dbReference type="InterPro" id="IPR003033">
    <property type="entry name" value="SCP2_sterol-bd_dom"/>
</dbReference>
<dbReference type="InterPro" id="IPR036527">
    <property type="entry name" value="SCP2_sterol-bd_dom_sf"/>
</dbReference>
<evidence type="ECO:0000259" key="1">
    <source>
        <dbReference type="Pfam" id="PF02036"/>
    </source>
</evidence>
<name>A0A918NHE5_9GAMM</name>
<feature type="domain" description="SCP2" evidence="1">
    <location>
        <begin position="17"/>
        <end position="116"/>
    </location>
</feature>
<evidence type="ECO:0000313" key="3">
    <source>
        <dbReference type="Proteomes" id="UP000626148"/>
    </source>
</evidence>
<dbReference type="SUPFAM" id="SSF55718">
    <property type="entry name" value="SCP-like"/>
    <property type="match status" value="1"/>
</dbReference>
<keyword evidence="3" id="KW-1185">Reference proteome</keyword>
<evidence type="ECO:0000313" key="2">
    <source>
        <dbReference type="EMBL" id="GGX67883.1"/>
    </source>
</evidence>
<comment type="caution">
    <text evidence="2">The sequence shown here is derived from an EMBL/GenBank/DDBJ whole genome shotgun (WGS) entry which is preliminary data.</text>
</comment>
<dbReference type="AlphaFoldDB" id="A0A918NHE5"/>
<reference evidence="2" key="1">
    <citation type="journal article" date="2014" name="Int. J. Syst. Evol. Microbiol.">
        <title>Complete genome sequence of Corynebacterium casei LMG S-19264T (=DSM 44701T), isolated from a smear-ripened cheese.</title>
        <authorList>
            <consortium name="US DOE Joint Genome Institute (JGI-PGF)"/>
            <person name="Walter F."/>
            <person name="Albersmeier A."/>
            <person name="Kalinowski J."/>
            <person name="Ruckert C."/>
        </authorList>
    </citation>
    <scope>NUCLEOTIDE SEQUENCE</scope>
    <source>
        <strain evidence="2">KCTC 22169</strain>
    </source>
</reference>
<dbReference type="Gene3D" id="3.30.1050.10">
    <property type="entry name" value="SCP2 sterol-binding domain"/>
    <property type="match status" value="1"/>
</dbReference>
<organism evidence="2 3">
    <name type="scientific">Saccharospirillum salsuginis</name>
    <dbReference type="NCBI Taxonomy" id="418750"/>
    <lineage>
        <taxon>Bacteria</taxon>
        <taxon>Pseudomonadati</taxon>
        <taxon>Pseudomonadota</taxon>
        <taxon>Gammaproteobacteria</taxon>
        <taxon>Oceanospirillales</taxon>
        <taxon>Saccharospirillaceae</taxon>
        <taxon>Saccharospirillum</taxon>
    </lineage>
</organism>
<accession>A0A918NHE5</accession>
<proteinExistence type="predicted"/>
<dbReference type="EMBL" id="BMXR01000011">
    <property type="protein sequence ID" value="GGX67883.1"/>
    <property type="molecule type" value="Genomic_DNA"/>
</dbReference>
<protein>
    <recommendedName>
        <fullName evidence="1">SCP2 domain-containing protein</fullName>
    </recommendedName>
</protein>
<dbReference type="Pfam" id="PF02036">
    <property type="entry name" value="SCP2"/>
    <property type="match status" value="1"/>
</dbReference>
<reference evidence="2" key="2">
    <citation type="submission" date="2020-09" db="EMBL/GenBank/DDBJ databases">
        <authorList>
            <person name="Sun Q."/>
            <person name="Kim S."/>
        </authorList>
    </citation>
    <scope>NUCLEOTIDE SEQUENCE</scope>
    <source>
        <strain evidence="2">KCTC 22169</strain>
    </source>
</reference>
<gene>
    <name evidence="2" type="ORF">GCM10007392_39470</name>
</gene>
<dbReference type="RefSeq" id="WP_189611968.1">
    <property type="nucleotide sequence ID" value="NZ_BMXR01000011.1"/>
</dbReference>